<name>A0A9Q1GT78_9CARY</name>
<proteinExistence type="inferred from homology"/>
<dbReference type="GO" id="GO:0008104">
    <property type="term" value="P:intracellular protein localization"/>
    <property type="evidence" value="ECO:0007669"/>
    <property type="project" value="TreeGrafter"/>
</dbReference>
<keyword evidence="2" id="KW-0813">Transport</keyword>
<dbReference type="GO" id="GO:0000145">
    <property type="term" value="C:exocyst"/>
    <property type="evidence" value="ECO:0007669"/>
    <property type="project" value="InterPro"/>
</dbReference>
<dbReference type="InterPro" id="IPR042561">
    <property type="entry name" value="Exo84_C_1"/>
</dbReference>
<accession>A0A9Q1GT78</accession>
<sequence length="701" mass="77043">MDHMVIGLGRKQQEVKHLTLFLKDLKKASAEEMRKSVYANYSAFIRTAKEISALECQLLSLRNLLSAQAAVIHGLADGVHVNSLAPGPLGPLDEDTSDDKDNDLRRMEKWLGEFLENIEVLLAERRVEEALSALNDGEKVVEKANSGGNLTATTVISLQNAITKSRQKLADQLVERAKQPSTKSGELRSAVLALKRLGDGPRAHTLLLNALHQRLHVNIQNLNPPSKGACCSSLSQLVFSTIAQAANDSLAVFGEDTSYTSELVTWAVNEAEQFASLVKRQTLASAATSGNLRVAAECVHVCLGPCLLLESRGLALTPVLLKNFKPLVEQALVANLRRIEQNTAALAVSDDWSLLLPPGGGGCVASSLSKLSSSAHRFNCMVQDLFEDVEPLETLQLVGPLLEGLVQSFNTYVTTLTNALPGSMNETNQEGIGASIVKVAETEAQQVALLANALLLADEFLPRAASKLLPTAVNEEPCRRDIDRQNRAAEQREWKKRLQRSVDRLRDTFCRQHTLELIFTEEGDIRLNAQMYTRLDSCTEEPEWFPSPIFQELFIKLTQIATLASDMFAGRERFATMLLMRLTETVVLWLSDDQNFWEEIEQGAKPLGPFGLQQFYLDMEFVILFASQGRYLSRNLQQVAKNIIARAIDAVSASGVDPYSSLPEDEWFVEVAQIAVKMLTGKANFGDMEPEAVGSPTAAAS</sequence>
<comment type="similarity">
    <text evidence="1">Belongs to the EXO84 family.</text>
</comment>
<dbReference type="Proteomes" id="UP001153076">
    <property type="component" value="Unassembled WGS sequence"/>
</dbReference>
<organism evidence="5 6">
    <name type="scientific">Carnegiea gigantea</name>
    <dbReference type="NCBI Taxonomy" id="171969"/>
    <lineage>
        <taxon>Eukaryota</taxon>
        <taxon>Viridiplantae</taxon>
        <taxon>Streptophyta</taxon>
        <taxon>Embryophyta</taxon>
        <taxon>Tracheophyta</taxon>
        <taxon>Spermatophyta</taxon>
        <taxon>Magnoliopsida</taxon>
        <taxon>eudicotyledons</taxon>
        <taxon>Gunneridae</taxon>
        <taxon>Pentapetalae</taxon>
        <taxon>Caryophyllales</taxon>
        <taxon>Cactineae</taxon>
        <taxon>Cactaceae</taxon>
        <taxon>Cactoideae</taxon>
        <taxon>Echinocereeae</taxon>
        <taxon>Carnegiea</taxon>
    </lineage>
</organism>
<dbReference type="InterPro" id="IPR032403">
    <property type="entry name" value="Exo84_C"/>
</dbReference>
<comment type="caution">
    <text evidence="5">The sequence shown here is derived from an EMBL/GenBank/DDBJ whole genome shotgun (WGS) entry which is preliminary data.</text>
</comment>
<dbReference type="OrthoDB" id="642193at2759"/>
<feature type="domain" description="Exocyst component Exo84 C-terminal" evidence="4">
    <location>
        <begin position="109"/>
        <end position="316"/>
    </location>
</feature>
<dbReference type="Pfam" id="PF08700">
    <property type="entry name" value="VPS51_Exo84_N"/>
    <property type="match status" value="1"/>
</dbReference>
<keyword evidence="3" id="KW-0268">Exocytosis</keyword>
<evidence type="ECO:0000259" key="4">
    <source>
        <dbReference type="Pfam" id="PF16528"/>
    </source>
</evidence>
<dbReference type="Gene3D" id="1.20.58.1220">
    <property type="entry name" value="Exo84p, C-terminal helical domain"/>
    <property type="match status" value="1"/>
</dbReference>
<dbReference type="InterPro" id="IPR016159">
    <property type="entry name" value="Cullin_repeat-like_dom_sf"/>
</dbReference>
<gene>
    <name evidence="5" type="ORF">Cgig2_013019</name>
</gene>
<evidence type="ECO:0000256" key="1">
    <source>
        <dbReference type="ARBA" id="ARBA00007210"/>
    </source>
</evidence>
<reference evidence="5" key="1">
    <citation type="submission" date="2022-04" db="EMBL/GenBank/DDBJ databases">
        <title>Carnegiea gigantea Genome sequencing and assembly v2.</title>
        <authorList>
            <person name="Copetti D."/>
            <person name="Sanderson M.J."/>
            <person name="Burquez A."/>
            <person name="Wojciechowski M.F."/>
        </authorList>
    </citation>
    <scope>NUCLEOTIDE SEQUENCE</scope>
    <source>
        <strain evidence="5">SGP5-SGP5p</strain>
        <tissue evidence="5">Aerial part</tissue>
    </source>
</reference>
<dbReference type="GO" id="GO:0006893">
    <property type="term" value="P:Golgi to plasma membrane transport"/>
    <property type="evidence" value="ECO:0007669"/>
    <property type="project" value="TreeGrafter"/>
</dbReference>
<evidence type="ECO:0000313" key="6">
    <source>
        <dbReference type="Proteomes" id="UP001153076"/>
    </source>
</evidence>
<dbReference type="InterPro" id="IPR033961">
    <property type="entry name" value="Exo84"/>
</dbReference>
<dbReference type="PANTHER" id="PTHR21426:SF15">
    <property type="entry name" value="EXOCYST COMPLEX COMPONENT EXO84A"/>
    <property type="match status" value="1"/>
</dbReference>
<dbReference type="Gene3D" id="1.20.58.1210">
    <property type="entry name" value="Exo84p, N-terminal helical domain"/>
    <property type="match status" value="1"/>
</dbReference>
<dbReference type="SUPFAM" id="SSF74788">
    <property type="entry name" value="Cullin repeat-like"/>
    <property type="match status" value="1"/>
</dbReference>
<keyword evidence="6" id="KW-1185">Reference proteome</keyword>
<evidence type="ECO:0000256" key="3">
    <source>
        <dbReference type="ARBA" id="ARBA00022483"/>
    </source>
</evidence>
<dbReference type="InterPro" id="IPR042560">
    <property type="entry name" value="Exo84_C_2"/>
</dbReference>
<dbReference type="AlphaFoldDB" id="A0A9Q1GT78"/>
<dbReference type="GO" id="GO:0006887">
    <property type="term" value="P:exocytosis"/>
    <property type="evidence" value="ECO:0007669"/>
    <property type="project" value="UniProtKB-KW"/>
</dbReference>
<evidence type="ECO:0000256" key="2">
    <source>
        <dbReference type="ARBA" id="ARBA00022448"/>
    </source>
</evidence>
<protein>
    <recommendedName>
        <fullName evidence="4">Exocyst component Exo84 C-terminal domain-containing protein</fullName>
    </recommendedName>
</protein>
<dbReference type="EMBL" id="JAKOGI010001596">
    <property type="protein sequence ID" value="KAJ8424824.1"/>
    <property type="molecule type" value="Genomic_DNA"/>
</dbReference>
<dbReference type="Pfam" id="PF16528">
    <property type="entry name" value="Exo84_C"/>
    <property type="match status" value="1"/>
</dbReference>
<evidence type="ECO:0000313" key="5">
    <source>
        <dbReference type="EMBL" id="KAJ8424824.1"/>
    </source>
</evidence>
<dbReference type="PANTHER" id="PTHR21426">
    <property type="entry name" value="EXOCYST COMPLEX COMPONENT 8"/>
    <property type="match status" value="1"/>
</dbReference>